<dbReference type="SUPFAM" id="SSF55729">
    <property type="entry name" value="Acyl-CoA N-acyltransferases (Nat)"/>
    <property type="match status" value="1"/>
</dbReference>
<organism evidence="2 3">
    <name type="scientific">Providencia stuartii ATCC 25827</name>
    <dbReference type="NCBI Taxonomy" id="471874"/>
    <lineage>
        <taxon>Bacteria</taxon>
        <taxon>Pseudomonadati</taxon>
        <taxon>Pseudomonadota</taxon>
        <taxon>Gammaproteobacteria</taxon>
        <taxon>Enterobacterales</taxon>
        <taxon>Morganellaceae</taxon>
        <taxon>Providencia</taxon>
    </lineage>
</organism>
<dbReference type="GO" id="GO:0016747">
    <property type="term" value="F:acyltransferase activity, transferring groups other than amino-acyl groups"/>
    <property type="evidence" value="ECO:0007669"/>
    <property type="project" value="InterPro"/>
</dbReference>
<reference evidence="3" key="2">
    <citation type="submission" date="2008-04" db="EMBL/GenBank/DDBJ databases">
        <title>Draft genome sequence of Providencia stuartii(ATCC 25827).</title>
        <authorList>
            <person name="Sudarsanam P."/>
            <person name="Ley R."/>
            <person name="Guruge J."/>
            <person name="Turnbaugh P.J."/>
            <person name="Mahowald M."/>
            <person name="Liep D."/>
            <person name="Gordon J."/>
        </authorList>
    </citation>
    <scope>NUCLEOTIDE SEQUENCE [LARGE SCALE GENOMIC DNA]</scope>
    <source>
        <strain evidence="3">ATCC 25827</strain>
    </source>
</reference>
<dbReference type="EMBL" id="ABJD02000101">
    <property type="protein sequence ID" value="EDU58679.1"/>
    <property type="molecule type" value="Genomic_DNA"/>
</dbReference>
<dbReference type="InterPro" id="IPR000182">
    <property type="entry name" value="GNAT_dom"/>
</dbReference>
<evidence type="ECO:0000259" key="1">
    <source>
        <dbReference type="PROSITE" id="PS51186"/>
    </source>
</evidence>
<proteinExistence type="predicted"/>
<dbReference type="Proteomes" id="UP000004506">
    <property type="component" value="Unassembled WGS sequence"/>
</dbReference>
<dbReference type="AlphaFoldDB" id="A0AA87CQ49"/>
<protein>
    <recommendedName>
        <fullName evidence="1">N-acetyltransferase domain-containing protein</fullName>
    </recommendedName>
</protein>
<dbReference type="Gene3D" id="3.40.630.30">
    <property type="match status" value="1"/>
</dbReference>
<evidence type="ECO:0000313" key="2">
    <source>
        <dbReference type="EMBL" id="EDU58679.1"/>
    </source>
</evidence>
<dbReference type="InterPro" id="IPR016181">
    <property type="entry name" value="Acyl_CoA_acyltransferase"/>
</dbReference>
<dbReference type="Pfam" id="PF13302">
    <property type="entry name" value="Acetyltransf_3"/>
    <property type="match status" value="1"/>
</dbReference>
<comment type="caution">
    <text evidence="2">The sequence shown here is derived from an EMBL/GenBank/DDBJ whole genome shotgun (WGS) entry which is preliminary data.</text>
</comment>
<reference evidence="2 3" key="3">
    <citation type="submission" date="2008-05" db="EMBL/GenBank/DDBJ databases">
        <authorList>
            <person name="Fulton L."/>
            <person name="Clifton S."/>
            <person name="Fulton B."/>
            <person name="Xu J."/>
            <person name="Minx P."/>
            <person name="Pepin K.H."/>
            <person name="Johnson M."/>
            <person name="Thiruvilangam P."/>
            <person name="Bhonagiri V."/>
            <person name="Nash W.E."/>
            <person name="Mardis E.R."/>
            <person name="Wilson R.K."/>
        </authorList>
    </citation>
    <scope>NUCLEOTIDE SEQUENCE [LARGE SCALE GENOMIC DNA]</scope>
    <source>
        <strain evidence="2 3">ATCC 25827</strain>
    </source>
</reference>
<feature type="domain" description="N-acetyltransferase" evidence="1">
    <location>
        <begin position="30"/>
        <end position="190"/>
    </location>
</feature>
<gene>
    <name evidence="2" type="ORF">PROSTU_01856</name>
</gene>
<reference evidence="3" key="1">
    <citation type="submission" date="2008-04" db="EMBL/GenBank/DDBJ databases">
        <title>Draft genome sequence of Providencia stuartii (ATCC 25827).</title>
        <authorList>
            <person name="Sudarsanam P."/>
            <person name="Ley R."/>
            <person name="Guruge J."/>
            <person name="Turnbaugh P.J."/>
            <person name="Mahowald M."/>
            <person name="Liep D."/>
            <person name="Gordon J."/>
        </authorList>
    </citation>
    <scope>NUCLEOTIDE SEQUENCE [LARGE SCALE GENOMIC DNA]</scope>
    <source>
        <strain evidence="3">ATCC 25827</strain>
    </source>
</reference>
<dbReference type="PROSITE" id="PS51186">
    <property type="entry name" value="GNAT"/>
    <property type="match status" value="1"/>
</dbReference>
<accession>A0AA87CQ49</accession>
<evidence type="ECO:0000313" key="3">
    <source>
        <dbReference type="Proteomes" id="UP000004506"/>
    </source>
</evidence>
<name>A0AA87CQ49_PROST</name>
<sequence>MLKLTEWTPVCVLAFVFTQDKSIKLDKMNIQLQRLSQINCHDIIALNTHPLVLAHMPLGDNQFDETFCKEWVKQKEQHWQTHGFGVWALTFDGVFGGWGGFQDENGDADLALVLHPDYWGYGKNIAKKIVEQAAAQLSLTSITIHLPLSRKKLGAIRRYGFIEEGEVDFDGVAFKRFRLKLSSLMKKKPC</sequence>